<reference evidence="3 4" key="1">
    <citation type="submission" date="2020-07" db="EMBL/GenBank/DDBJ databases">
        <title>Sequencing the genomes of 1000 actinobacteria strains.</title>
        <authorList>
            <person name="Klenk H.-P."/>
        </authorList>
    </citation>
    <scope>NUCLEOTIDE SEQUENCE [LARGE SCALE GENOMIC DNA]</scope>
    <source>
        <strain evidence="3 4">DSM 24552</strain>
    </source>
</reference>
<accession>A0A7Y9UM05</accession>
<dbReference type="Proteomes" id="UP000544110">
    <property type="component" value="Unassembled WGS sequence"/>
</dbReference>
<feature type="modified residue" description="4-aspartylphosphate" evidence="1">
    <location>
        <position position="54"/>
    </location>
</feature>
<dbReference type="InterPro" id="IPR052048">
    <property type="entry name" value="ST_Response_Regulator"/>
</dbReference>
<evidence type="ECO:0000259" key="2">
    <source>
        <dbReference type="PROSITE" id="PS50110"/>
    </source>
</evidence>
<dbReference type="EMBL" id="JACCAC010000001">
    <property type="protein sequence ID" value="NYG57028.1"/>
    <property type="molecule type" value="Genomic_DNA"/>
</dbReference>
<comment type="caution">
    <text evidence="3">The sequence shown here is derived from an EMBL/GenBank/DDBJ whole genome shotgun (WGS) entry which is preliminary data.</text>
</comment>
<feature type="domain" description="Response regulatory" evidence="2">
    <location>
        <begin position="2"/>
        <end position="119"/>
    </location>
</feature>
<dbReference type="AlphaFoldDB" id="A0A7Y9UM05"/>
<name>A0A7Y9UM05_9ACTN</name>
<organism evidence="3 4">
    <name type="scientific">Nocardioides perillae</name>
    <dbReference type="NCBI Taxonomy" id="1119534"/>
    <lineage>
        <taxon>Bacteria</taxon>
        <taxon>Bacillati</taxon>
        <taxon>Actinomycetota</taxon>
        <taxon>Actinomycetes</taxon>
        <taxon>Propionibacteriales</taxon>
        <taxon>Nocardioidaceae</taxon>
        <taxon>Nocardioides</taxon>
    </lineage>
</organism>
<dbReference type="GO" id="GO:0000160">
    <property type="term" value="P:phosphorelay signal transduction system"/>
    <property type="evidence" value="ECO:0007669"/>
    <property type="project" value="InterPro"/>
</dbReference>
<keyword evidence="1" id="KW-0597">Phosphoprotein</keyword>
<dbReference type="PANTHER" id="PTHR43228:SF1">
    <property type="entry name" value="TWO-COMPONENT RESPONSE REGULATOR ARR22"/>
    <property type="match status" value="1"/>
</dbReference>
<dbReference type="PANTHER" id="PTHR43228">
    <property type="entry name" value="TWO-COMPONENT RESPONSE REGULATOR"/>
    <property type="match status" value="1"/>
</dbReference>
<dbReference type="PROSITE" id="PS50110">
    <property type="entry name" value="RESPONSE_REGULATORY"/>
    <property type="match status" value="1"/>
</dbReference>
<dbReference type="RefSeq" id="WP_179519179.1">
    <property type="nucleotide sequence ID" value="NZ_JACCAC010000001.1"/>
</dbReference>
<dbReference type="SUPFAM" id="SSF52172">
    <property type="entry name" value="CheY-like"/>
    <property type="match status" value="1"/>
</dbReference>
<evidence type="ECO:0000313" key="4">
    <source>
        <dbReference type="Proteomes" id="UP000544110"/>
    </source>
</evidence>
<evidence type="ECO:0000313" key="3">
    <source>
        <dbReference type="EMBL" id="NYG57028.1"/>
    </source>
</evidence>
<dbReference type="Pfam" id="PF00072">
    <property type="entry name" value="Response_reg"/>
    <property type="match status" value="1"/>
</dbReference>
<dbReference type="SMART" id="SM00448">
    <property type="entry name" value="REC"/>
    <property type="match status" value="1"/>
</dbReference>
<proteinExistence type="predicted"/>
<keyword evidence="4" id="KW-1185">Reference proteome</keyword>
<sequence>MKILVADDSRVMRQIVIRTLRQAGFGGHDVVEAENGRIAMDAVLADAPDLVLSDWNMPEMNGIDCLVGLRAAGCAVPFGFVTSEGSDDMRARAAAAGALFLIAKPFTAETFAEALSAVLAPTG</sequence>
<dbReference type="Gene3D" id="3.40.50.2300">
    <property type="match status" value="1"/>
</dbReference>
<gene>
    <name evidence="3" type="ORF">BJ989_003332</name>
</gene>
<protein>
    <submittedName>
        <fullName evidence="3">Two-component system chemotaxis response regulator CheY</fullName>
    </submittedName>
</protein>
<dbReference type="InterPro" id="IPR001789">
    <property type="entry name" value="Sig_transdc_resp-reg_receiver"/>
</dbReference>
<dbReference type="InterPro" id="IPR011006">
    <property type="entry name" value="CheY-like_superfamily"/>
</dbReference>
<evidence type="ECO:0000256" key="1">
    <source>
        <dbReference type="PROSITE-ProRule" id="PRU00169"/>
    </source>
</evidence>